<proteinExistence type="inferred from homology"/>
<reference evidence="11" key="1">
    <citation type="submission" date="2025-08" db="UniProtKB">
        <authorList>
            <consortium name="Ensembl"/>
        </authorList>
    </citation>
    <scope>IDENTIFICATION</scope>
</reference>
<dbReference type="GO" id="GO:0006281">
    <property type="term" value="P:DNA repair"/>
    <property type="evidence" value="ECO:0007669"/>
    <property type="project" value="UniProtKB-KW"/>
</dbReference>
<comment type="subcellular location">
    <subcellularLocation>
        <location evidence="1">Nucleus</location>
    </subcellularLocation>
</comment>
<dbReference type="Gene3D" id="2.40.50.430">
    <property type="match status" value="1"/>
</dbReference>
<protein>
    <recommendedName>
        <fullName evidence="3">DNA polymerase delta subunit 2</fullName>
    </recommendedName>
</protein>
<evidence type="ECO:0000259" key="9">
    <source>
        <dbReference type="Pfam" id="PF04042"/>
    </source>
</evidence>
<feature type="domain" description="DNA polymerase delta subunit OB-fold" evidence="10">
    <location>
        <begin position="256"/>
        <end position="357"/>
    </location>
</feature>
<keyword evidence="8" id="KW-0539">Nucleus</keyword>
<dbReference type="Proteomes" id="UP000694541">
    <property type="component" value="Unplaced"/>
</dbReference>
<dbReference type="PANTHER" id="PTHR10416">
    <property type="entry name" value="DNA POLYMERASE DELTA SUBUNIT 2"/>
    <property type="match status" value="1"/>
</dbReference>
<evidence type="ECO:0000256" key="7">
    <source>
        <dbReference type="ARBA" id="ARBA00023204"/>
    </source>
</evidence>
<dbReference type="InterPro" id="IPR040663">
    <property type="entry name" value="DNA_pol_D_N"/>
</dbReference>
<evidence type="ECO:0000259" key="10">
    <source>
        <dbReference type="Pfam" id="PF18018"/>
    </source>
</evidence>
<dbReference type="GO" id="GO:0043625">
    <property type="term" value="C:delta DNA polymerase complex"/>
    <property type="evidence" value="ECO:0007669"/>
    <property type="project" value="TreeGrafter"/>
</dbReference>
<comment type="similarity">
    <text evidence="2">Belongs to the DNA polymerase delta/II small subunit family.</text>
</comment>
<dbReference type="AlphaFoldDB" id="A0A8B9MJV8"/>
<dbReference type="GO" id="GO:0006271">
    <property type="term" value="P:DNA strand elongation involved in DNA replication"/>
    <property type="evidence" value="ECO:0007669"/>
    <property type="project" value="TreeGrafter"/>
</dbReference>
<evidence type="ECO:0000256" key="6">
    <source>
        <dbReference type="ARBA" id="ARBA00022769"/>
    </source>
</evidence>
<evidence type="ECO:0000256" key="4">
    <source>
        <dbReference type="ARBA" id="ARBA00022705"/>
    </source>
</evidence>
<keyword evidence="4" id="KW-0235">DNA replication</keyword>
<name>A0A8B9MJV8_9AVES</name>
<evidence type="ECO:0000256" key="3">
    <source>
        <dbReference type="ARBA" id="ARBA00017588"/>
    </source>
</evidence>
<dbReference type="Pfam" id="PF18018">
    <property type="entry name" value="DNA_pol_D_N"/>
    <property type="match status" value="1"/>
</dbReference>
<dbReference type="InterPro" id="IPR041863">
    <property type="entry name" value="PolD2_C"/>
</dbReference>
<reference evidence="11" key="2">
    <citation type="submission" date="2025-09" db="UniProtKB">
        <authorList>
            <consortium name="Ensembl"/>
        </authorList>
    </citation>
    <scope>IDENTIFICATION</scope>
</reference>
<sequence length="650" mass="70490">MLPSHKGDEKLGLQCSLHLLRHMLVPPVCIALGPVCAFQAEETLPLLSSLSSCQGLPKLLVAMGILASSTDPGQRIWPWQKQRSDLGVVKDLSSLSNLSGMFGSSSGWGAGTPAPHAQAQEPQLCPQAGQSWTLAPSLPGQSWTCGPSGSSAHCPGWWWGAVGPPDPGMTQLFPALAQRKCLQAVLALWYAPLALSGLHMWIRLCALRKSERLCNVPRHLLLASMFRPFQLVPASLEPCLPSQPSPRPPELFLSAGNSVALRKLCELRAGEKCCVVGTLFKAMQLQPSILQEISEEHNLVPQPPLPKYIHPSDELILEDELQRIKLEGAVEVQRLVTGTIFAVYGSEQDDGKFLVEDHCFADLPRPLPWNGPSSDRFVLLVSGLGLGSGSGESLLSTQLLVDVVTGQLGAEGEQSCAAQISRVILAGNLLSQNTQSRDTINKAKYLTKKTQAASVEAVKMLDEILLQLCTSVPVDVMPGEFDPTNYTLPQQPLHHCMLPLASAYSTLQLVTNPYQADVDGIRFLGTSGQNVSDIFKYSSMDDYLEILEWTLLAGHISPTAPDTLGCYPFYKSDPFILTDCPHVYFCGNAPRFQSKLLKGEHGQQVLLVTVPAFSTTQTACLINLRNLSCQPIIFSGFGTEDDDGDMEVGH</sequence>
<keyword evidence="6" id="KW-0228">DNA excision</keyword>
<dbReference type="CDD" id="cd07387">
    <property type="entry name" value="MPP_PolD2_C"/>
    <property type="match status" value="1"/>
</dbReference>
<dbReference type="Gene3D" id="3.60.21.50">
    <property type="match status" value="1"/>
</dbReference>
<evidence type="ECO:0000256" key="2">
    <source>
        <dbReference type="ARBA" id="ARBA00006035"/>
    </source>
</evidence>
<dbReference type="Pfam" id="PF04042">
    <property type="entry name" value="DNA_pol_E_B"/>
    <property type="match status" value="1"/>
</dbReference>
<accession>A0A8B9MJV8</accession>
<evidence type="ECO:0000313" key="11">
    <source>
        <dbReference type="Ensembl" id="ENSANIP00000010255.1"/>
    </source>
</evidence>
<dbReference type="InterPro" id="IPR024826">
    <property type="entry name" value="DNA_pol_delta/II_ssu"/>
</dbReference>
<keyword evidence="7" id="KW-0234">DNA repair</keyword>
<dbReference type="Ensembl" id="ENSANIT00000010612.1">
    <property type="protein sequence ID" value="ENSANIP00000010255.1"/>
    <property type="gene ID" value="ENSANIG00000006918.1"/>
</dbReference>
<organism evidence="11 12">
    <name type="scientific">Accipiter nisus</name>
    <name type="common">Eurasian sparrowhawk</name>
    <dbReference type="NCBI Taxonomy" id="211598"/>
    <lineage>
        <taxon>Eukaryota</taxon>
        <taxon>Metazoa</taxon>
        <taxon>Chordata</taxon>
        <taxon>Craniata</taxon>
        <taxon>Vertebrata</taxon>
        <taxon>Euteleostomi</taxon>
        <taxon>Archelosauria</taxon>
        <taxon>Archosauria</taxon>
        <taxon>Dinosauria</taxon>
        <taxon>Saurischia</taxon>
        <taxon>Theropoda</taxon>
        <taxon>Coelurosauria</taxon>
        <taxon>Aves</taxon>
        <taxon>Neognathae</taxon>
        <taxon>Neoaves</taxon>
        <taxon>Telluraves</taxon>
        <taxon>Accipitrimorphae</taxon>
        <taxon>Accipitriformes</taxon>
        <taxon>Accipitridae</taxon>
        <taxon>Accipitrinae</taxon>
        <taxon>Accipiter</taxon>
    </lineage>
</organism>
<evidence type="ECO:0000256" key="8">
    <source>
        <dbReference type="ARBA" id="ARBA00023242"/>
    </source>
</evidence>
<evidence type="ECO:0000256" key="5">
    <source>
        <dbReference type="ARBA" id="ARBA00022763"/>
    </source>
</evidence>
<evidence type="ECO:0000313" key="12">
    <source>
        <dbReference type="Proteomes" id="UP000694541"/>
    </source>
</evidence>
<keyword evidence="12" id="KW-1185">Reference proteome</keyword>
<keyword evidence="5" id="KW-0227">DNA damage</keyword>
<dbReference type="FunFam" id="2.40.50.430:FF:000001">
    <property type="entry name" value="DNA polymerase delta subunit 2"/>
    <property type="match status" value="1"/>
</dbReference>
<dbReference type="PANTHER" id="PTHR10416:SF0">
    <property type="entry name" value="DNA POLYMERASE DELTA SUBUNIT 2"/>
    <property type="match status" value="1"/>
</dbReference>
<dbReference type="GO" id="GO:0003677">
    <property type="term" value="F:DNA binding"/>
    <property type="evidence" value="ECO:0007669"/>
    <property type="project" value="InterPro"/>
</dbReference>
<dbReference type="InterPro" id="IPR007185">
    <property type="entry name" value="DNA_pol_a/d/e_bsu"/>
</dbReference>
<feature type="domain" description="DNA polymerase alpha/delta/epsilon subunit B" evidence="9">
    <location>
        <begin position="378"/>
        <end position="592"/>
    </location>
</feature>
<evidence type="ECO:0000256" key="1">
    <source>
        <dbReference type="ARBA" id="ARBA00004123"/>
    </source>
</evidence>
<dbReference type="FunFam" id="3.60.21.50:FF:000001">
    <property type="entry name" value="DNA polymerase delta 2, accessory subunit"/>
    <property type="match status" value="1"/>
</dbReference>